<dbReference type="Pfam" id="PF04006">
    <property type="entry name" value="Mpp10"/>
    <property type="match status" value="1"/>
</dbReference>
<evidence type="ECO:0000313" key="10">
    <source>
        <dbReference type="Proteomes" id="UP001623330"/>
    </source>
</evidence>
<comment type="similarity">
    <text evidence="6 7">Belongs to the MPP10 family.</text>
</comment>
<protein>
    <recommendedName>
        <fullName evidence="7">U3 small nucleolar ribonucleoprotein protein MPP10</fullName>
    </recommendedName>
</protein>
<dbReference type="EMBL" id="JBEVYD010000002">
    <property type="protein sequence ID" value="KAL3235151.1"/>
    <property type="molecule type" value="Genomic_DNA"/>
</dbReference>
<keyword evidence="2 7" id="KW-0690">Ribosome biogenesis</keyword>
<evidence type="ECO:0000256" key="7">
    <source>
        <dbReference type="PIRNR" id="PIRNR017300"/>
    </source>
</evidence>
<feature type="compositionally biased region" description="Acidic residues" evidence="8">
    <location>
        <begin position="110"/>
        <end position="132"/>
    </location>
</feature>
<dbReference type="InterPro" id="IPR012173">
    <property type="entry name" value="Mpp10"/>
</dbReference>
<keyword evidence="4 7" id="KW-0539">Nucleus</keyword>
<dbReference type="PANTHER" id="PTHR17039:SF0">
    <property type="entry name" value="U3 SMALL NUCLEOLAR RIBONUCLEOPROTEIN PROTEIN MPP10"/>
    <property type="match status" value="1"/>
</dbReference>
<feature type="compositionally biased region" description="Basic and acidic residues" evidence="8">
    <location>
        <begin position="161"/>
        <end position="182"/>
    </location>
</feature>
<sequence>MFVDRLQEDPVKLVEIQSDEPLVYVKEQVDAVIRLAKENGIKDKFDLDQLTVEGLDANQVWWQAKIVLDNIEGELMERIQELRELMNAAEPSSEDEEDDTKRQEMSSEVSSEESESEEVEEDDEEQLEEPVQDELLSGEEKSNEELEEEEEEVEDQDGQEDEAHITTHDQNETETPKDKSGVNDEFFNIDEFNKQTNDEDDPFGPNDEDEDIDYFGDIPSEEEEEAIYYNDFFDKPNDKVSKKNKNVHFSKDDDENEEEEEEGSINEDEEYYDQAMNSAKLDLFAEEDEDEEENEKESTLSTYQKKQQEIQKQIEQLEKEAVAEKKWTLKGEVRAKDRPEDTLLAEDLEFDRTAKPVPIITQEVTESLEEMIRRRIKEYNFDDLQRRTVADLNLGMRKERFELSDQKSSKSLAEIYEDDYKGNTEETEASEELQREHDEISDMFTNLFYKLDALSSAHFVPRPAKKALEVKVETAAISMEDAQPLSMSSASTLAPQEIYSVGKAENSNEIRLKDGTVMSKEELSREDKNRLRRAFKRKRSKALAEQAKQPKKKSKQSEVIDTLAKARNITVIDNKGSKRDVSGKEVKKQQSQQADFIKL</sequence>
<evidence type="ECO:0000256" key="6">
    <source>
        <dbReference type="ARBA" id="ARBA00029455"/>
    </source>
</evidence>
<keyword evidence="10" id="KW-1185">Reference proteome</keyword>
<dbReference type="Proteomes" id="UP001623330">
    <property type="component" value="Unassembled WGS sequence"/>
</dbReference>
<name>A0ABR4P0R0_9SACH</name>
<evidence type="ECO:0000256" key="3">
    <source>
        <dbReference type="ARBA" id="ARBA00022552"/>
    </source>
</evidence>
<keyword evidence="3 7" id="KW-0698">rRNA processing</keyword>
<dbReference type="PIRSF" id="PIRSF017300">
    <property type="entry name" value="snoRNP_Mpp10"/>
    <property type="match status" value="1"/>
</dbReference>
<evidence type="ECO:0000313" key="9">
    <source>
        <dbReference type="EMBL" id="KAL3235151.1"/>
    </source>
</evidence>
<feature type="compositionally biased region" description="Acidic residues" evidence="8">
    <location>
        <begin position="145"/>
        <end position="160"/>
    </location>
</feature>
<accession>A0ABR4P0R0</accession>
<feature type="compositionally biased region" description="Polar residues" evidence="8">
    <location>
        <begin position="589"/>
        <end position="599"/>
    </location>
</feature>
<evidence type="ECO:0000256" key="5">
    <source>
        <dbReference type="ARBA" id="ARBA00023274"/>
    </source>
</evidence>
<comment type="caution">
    <text evidence="9">The sequence shown here is derived from an EMBL/GenBank/DDBJ whole genome shotgun (WGS) entry which is preliminary data.</text>
</comment>
<evidence type="ECO:0000256" key="4">
    <source>
        <dbReference type="ARBA" id="ARBA00023242"/>
    </source>
</evidence>
<gene>
    <name evidence="9" type="ORF">RNJ44_02939</name>
</gene>
<feature type="region of interest" description="Disordered" evidence="8">
    <location>
        <begin position="535"/>
        <end position="560"/>
    </location>
</feature>
<feature type="compositionally biased region" description="Basic and acidic residues" evidence="8">
    <location>
        <begin position="232"/>
        <end position="241"/>
    </location>
</feature>
<dbReference type="PANTHER" id="PTHR17039">
    <property type="entry name" value="U3 SMALL NUCLEOLAR RIBONUCLEOPROTEIN PROTEIN MPP10"/>
    <property type="match status" value="1"/>
</dbReference>
<feature type="compositionally biased region" description="Basic and acidic residues" evidence="8">
    <location>
        <begin position="575"/>
        <end position="588"/>
    </location>
</feature>
<feature type="compositionally biased region" description="Acidic residues" evidence="8">
    <location>
        <begin position="198"/>
        <end position="226"/>
    </location>
</feature>
<feature type="compositionally biased region" description="Acidic residues" evidence="8">
    <location>
        <begin position="252"/>
        <end position="272"/>
    </location>
</feature>
<feature type="region of interest" description="Disordered" evidence="8">
    <location>
        <begin position="574"/>
        <end position="599"/>
    </location>
</feature>
<feature type="compositionally biased region" description="Acidic residues" evidence="8">
    <location>
        <begin position="284"/>
        <end position="295"/>
    </location>
</feature>
<proteinExistence type="inferred from homology"/>
<feature type="region of interest" description="Disordered" evidence="8">
    <location>
        <begin position="87"/>
        <end position="309"/>
    </location>
</feature>
<evidence type="ECO:0000256" key="1">
    <source>
        <dbReference type="ARBA" id="ARBA00004604"/>
    </source>
</evidence>
<evidence type="ECO:0000256" key="8">
    <source>
        <dbReference type="SAM" id="MobiDB-lite"/>
    </source>
</evidence>
<reference evidence="9 10" key="1">
    <citation type="submission" date="2024-05" db="EMBL/GenBank/DDBJ databases">
        <title>Long read based assembly of the Candida bracarensis genome reveals expanded adhesin content.</title>
        <authorList>
            <person name="Marcet-Houben M."/>
            <person name="Ksiezopolska E."/>
            <person name="Gabaldon T."/>
        </authorList>
    </citation>
    <scope>NUCLEOTIDE SEQUENCE [LARGE SCALE GENOMIC DNA]</scope>
    <source>
        <strain evidence="9 10">CBM6</strain>
    </source>
</reference>
<comment type="subcellular location">
    <subcellularLocation>
        <location evidence="1 7">Nucleus</location>
        <location evidence="1 7">Nucleolus</location>
    </subcellularLocation>
</comment>
<keyword evidence="5 7" id="KW-0687">Ribonucleoprotein</keyword>
<evidence type="ECO:0000256" key="2">
    <source>
        <dbReference type="ARBA" id="ARBA00022517"/>
    </source>
</evidence>
<comment type="function">
    <text evidence="7">Involved in nucleolar processing of pre-18S ribosomal RNA.</text>
</comment>
<organism evidence="9 10">
    <name type="scientific">Nakaseomyces bracarensis</name>
    <dbReference type="NCBI Taxonomy" id="273131"/>
    <lineage>
        <taxon>Eukaryota</taxon>
        <taxon>Fungi</taxon>
        <taxon>Dikarya</taxon>
        <taxon>Ascomycota</taxon>
        <taxon>Saccharomycotina</taxon>
        <taxon>Saccharomycetes</taxon>
        <taxon>Saccharomycetales</taxon>
        <taxon>Saccharomycetaceae</taxon>
        <taxon>Nakaseomyces</taxon>
    </lineage>
</organism>